<dbReference type="AlphaFoldDB" id="A0A0E9R575"/>
<dbReference type="EMBL" id="GBXM01084281">
    <property type="protein sequence ID" value="JAH24296.1"/>
    <property type="molecule type" value="Transcribed_RNA"/>
</dbReference>
<reference evidence="1" key="2">
    <citation type="journal article" date="2015" name="Fish Shellfish Immunol.">
        <title>Early steps in the European eel (Anguilla anguilla)-Vibrio vulnificus interaction in the gills: Role of the RtxA13 toxin.</title>
        <authorList>
            <person name="Callol A."/>
            <person name="Pajuelo D."/>
            <person name="Ebbesson L."/>
            <person name="Teles M."/>
            <person name="MacKenzie S."/>
            <person name="Amaro C."/>
        </authorList>
    </citation>
    <scope>NUCLEOTIDE SEQUENCE</scope>
</reference>
<reference evidence="1" key="1">
    <citation type="submission" date="2014-11" db="EMBL/GenBank/DDBJ databases">
        <authorList>
            <person name="Amaro Gonzalez C."/>
        </authorList>
    </citation>
    <scope>NUCLEOTIDE SEQUENCE</scope>
</reference>
<sequence length="38" mass="4709">MSRIQCNIGVYNQYWQQRQQNSIEHPIIPKLYINIKKY</sequence>
<name>A0A0E9R575_ANGAN</name>
<evidence type="ECO:0000313" key="1">
    <source>
        <dbReference type="EMBL" id="JAH24296.1"/>
    </source>
</evidence>
<proteinExistence type="predicted"/>
<protein>
    <submittedName>
        <fullName evidence="1">Uncharacterized protein</fullName>
    </submittedName>
</protein>
<organism evidence="1">
    <name type="scientific">Anguilla anguilla</name>
    <name type="common">European freshwater eel</name>
    <name type="synonym">Muraena anguilla</name>
    <dbReference type="NCBI Taxonomy" id="7936"/>
    <lineage>
        <taxon>Eukaryota</taxon>
        <taxon>Metazoa</taxon>
        <taxon>Chordata</taxon>
        <taxon>Craniata</taxon>
        <taxon>Vertebrata</taxon>
        <taxon>Euteleostomi</taxon>
        <taxon>Actinopterygii</taxon>
        <taxon>Neopterygii</taxon>
        <taxon>Teleostei</taxon>
        <taxon>Anguilliformes</taxon>
        <taxon>Anguillidae</taxon>
        <taxon>Anguilla</taxon>
    </lineage>
</organism>
<accession>A0A0E9R575</accession>